<keyword evidence="1" id="KW-0732">Signal</keyword>
<reference evidence="2 3" key="1">
    <citation type="submission" date="2020-08" db="EMBL/GenBank/DDBJ databases">
        <title>Sequencing the genomes of 1000 actinobacteria strains.</title>
        <authorList>
            <person name="Klenk H.-P."/>
        </authorList>
    </citation>
    <scope>NUCLEOTIDE SEQUENCE [LARGE SCALE GENOMIC DNA]</scope>
    <source>
        <strain evidence="2 3">DSM 44230</strain>
    </source>
</reference>
<feature type="chain" id="PRO_5039531755" description="Lipoprotein" evidence="1">
    <location>
        <begin position="23"/>
        <end position="270"/>
    </location>
</feature>
<dbReference type="Proteomes" id="UP000533598">
    <property type="component" value="Unassembled WGS sequence"/>
</dbReference>
<gene>
    <name evidence="2" type="ORF">HNR67_004198</name>
</gene>
<feature type="signal peptide" evidence="1">
    <location>
        <begin position="1"/>
        <end position="22"/>
    </location>
</feature>
<comment type="caution">
    <text evidence="2">The sequence shown here is derived from an EMBL/GenBank/DDBJ whole genome shotgun (WGS) entry which is preliminary data.</text>
</comment>
<dbReference type="AlphaFoldDB" id="A0A7W7FUH8"/>
<evidence type="ECO:0000256" key="1">
    <source>
        <dbReference type="SAM" id="SignalP"/>
    </source>
</evidence>
<name>A0A7W7FUH8_9PSEU</name>
<proteinExistence type="predicted"/>
<keyword evidence="3" id="KW-1185">Reference proteome</keyword>
<dbReference type="EMBL" id="JACHMH010000001">
    <property type="protein sequence ID" value="MBB4678080.1"/>
    <property type="molecule type" value="Genomic_DNA"/>
</dbReference>
<protein>
    <recommendedName>
        <fullName evidence="4">Lipoprotein</fullName>
    </recommendedName>
</protein>
<dbReference type="PROSITE" id="PS51257">
    <property type="entry name" value="PROKAR_LIPOPROTEIN"/>
    <property type="match status" value="1"/>
</dbReference>
<organism evidence="2 3">
    <name type="scientific">Crossiella cryophila</name>
    <dbReference type="NCBI Taxonomy" id="43355"/>
    <lineage>
        <taxon>Bacteria</taxon>
        <taxon>Bacillati</taxon>
        <taxon>Actinomycetota</taxon>
        <taxon>Actinomycetes</taxon>
        <taxon>Pseudonocardiales</taxon>
        <taxon>Pseudonocardiaceae</taxon>
        <taxon>Crossiella</taxon>
    </lineage>
</organism>
<sequence>MTTRRIAALGLAVLLLAGCARPLSTDWAAAGSFVVVRDGDRKLLVGLDTATAQALPLARLPGTAAPDRPLDTALLTVAARPLILSGLDDGLGAEVLELDRTGRTLRPLRTVPAAQYPTALDQGLLGIGRTVRTYHAPDLDQLTEDTWPEVITTGDGRCLAGTTPNRTGTFRRGAGVPVPLGRGDLPVSISCLPGLARLSLVRDGEIGAPGRTVLVRGSTAPQPFETGPDPRAVRLISAGLAAVDVAKDEGRAIRLIELPGETMTYLSRLG</sequence>
<evidence type="ECO:0000313" key="3">
    <source>
        <dbReference type="Proteomes" id="UP000533598"/>
    </source>
</evidence>
<evidence type="ECO:0000313" key="2">
    <source>
        <dbReference type="EMBL" id="MBB4678080.1"/>
    </source>
</evidence>
<evidence type="ECO:0008006" key="4">
    <source>
        <dbReference type="Google" id="ProtNLM"/>
    </source>
</evidence>
<dbReference type="RefSeq" id="WP_185003952.1">
    <property type="nucleotide sequence ID" value="NZ_BAAAUI010000041.1"/>
</dbReference>
<accession>A0A7W7FUH8</accession>